<comment type="caution">
    <text evidence="1">The sequence shown here is derived from an EMBL/GenBank/DDBJ whole genome shotgun (WGS) entry which is preliminary data.</text>
</comment>
<proteinExistence type="predicted"/>
<keyword evidence="2" id="KW-1185">Reference proteome</keyword>
<dbReference type="RefSeq" id="WP_055191434.1">
    <property type="nucleotide sequence ID" value="NZ_FPBS01000029.1"/>
</dbReference>
<reference evidence="1 2" key="1">
    <citation type="submission" date="2015-09" db="EMBL/GenBank/DDBJ databases">
        <title>Draft genome sequence of Aliiroseovarius crassostreae CV919-312TSm, the causative agent of Roseovarius Oyster Disease (formerly Juvenile Oyster Disease).</title>
        <authorList>
            <person name="Kessner L."/>
            <person name="Spinard E."/>
            <person name="Nelson D."/>
        </authorList>
    </citation>
    <scope>NUCLEOTIDE SEQUENCE [LARGE SCALE GENOMIC DNA]</scope>
    <source>
        <strain evidence="1 2">CV919-312</strain>
    </source>
</reference>
<dbReference type="AlphaFoldDB" id="A0A0P7KF92"/>
<organism evidence="1 2">
    <name type="scientific">Aliiroseovarius crassostreae</name>
    <dbReference type="NCBI Taxonomy" id="154981"/>
    <lineage>
        <taxon>Bacteria</taxon>
        <taxon>Pseudomonadati</taxon>
        <taxon>Pseudomonadota</taxon>
        <taxon>Alphaproteobacteria</taxon>
        <taxon>Rhodobacterales</taxon>
        <taxon>Paracoccaceae</taxon>
        <taxon>Aliiroseovarius</taxon>
    </lineage>
</organism>
<name>A0A0P7KF92_9RHOB</name>
<accession>A0A0P7KF92</accession>
<dbReference type="EMBL" id="LKBA01000019">
    <property type="protein sequence ID" value="KPN62084.1"/>
    <property type="molecule type" value="Genomic_DNA"/>
</dbReference>
<dbReference type="Proteomes" id="UP000050471">
    <property type="component" value="Unassembled WGS sequence"/>
</dbReference>
<protein>
    <submittedName>
        <fullName evidence="1">Uncharacterized protein</fullName>
    </submittedName>
</protein>
<dbReference type="STRING" id="154981.AKJ29_07300"/>
<sequence>MKISFHIGAHCTDEEQLLRSLLRNSGVLAREGICVPGPSRYRGVLADVLNKLQGAKADLDTQEMLIEHFVDLEDAERIVFGHDNFLGASFRAFEGGVLYGLAERNTKRLRNLFPMHQVEFFMGMRDISTFLPALAAKVPEDKLHQLLAGVDPRHLYWSDTLHAIREATPDCPITVWCNEDTPLIWPEILHEVAGLDPEVKLMGGLDILAQIMTKPGIRRLRDYLASHPIHNEIQRRRVLAAFLNKYALEEENEEEITLPGWTQDLMEELSQSYDDDMLEIKSIPGVTLLTA</sequence>
<evidence type="ECO:0000313" key="2">
    <source>
        <dbReference type="Proteomes" id="UP000050471"/>
    </source>
</evidence>
<dbReference type="OrthoDB" id="7816979at2"/>
<evidence type="ECO:0000313" key="1">
    <source>
        <dbReference type="EMBL" id="KPN62084.1"/>
    </source>
</evidence>
<gene>
    <name evidence="1" type="ORF">AKJ29_07300</name>
</gene>